<feature type="compositionally biased region" description="Basic residues" evidence="5">
    <location>
        <begin position="819"/>
        <end position="833"/>
    </location>
</feature>
<evidence type="ECO:0000313" key="8">
    <source>
        <dbReference type="RefSeq" id="XP_010430549.1"/>
    </source>
</evidence>
<dbReference type="PANTHER" id="PTHR31973:SF195">
    <property type="entry name" value="MUDR FAMILY TRANSPOSASE"/>
    <property type="match status" value="1"/>
</dbReference>
<proteinExistence type="predicted"/>
<gene>
    <name evidence="8" type="primary">LOC104714788</name>
</gene>
<dbReference type="GeneID" id="104714788"/>
<accession>A0ABM0TSF3</accession>
<keyword evidence="2 4" id="KW-0863">Zinc-finger</keyword>
<organism evidence="7 8">
    <name type="scientific">Camelina sativa</name>
    <name type="common">False flax</name>
    <name type="synonym">Myagrum sativum</name>
    <dbReference type="NCBI Taxonomy" id="90675"/>
    <lineage>
        <taxon>Eukaryota</taxon>
        <taxon>Viridiplantae</taxon>
        <taxon>Streptophyta</taxon>
        <taxon>Embryophyta</taxon>
        <taxon>Tracheophyta</taxon>
        <taxon>Spermatophyta</taxon>
        <taxon>Magnoliopsida</taxon>
        <taxon>eudicotyledons</taxon>
        <taxon>Gunneridae</taxon>
        <taxon>Pentapetalae</taxon>
        <taxon>rosids</taxon>
        <taxon>malvids</taxon>
        <taxon>Brassicales</taxon>
        <taxon>Brassicaceae</taxon>
        <taxon>Camelineae</taxon>
        <taxon>Camelina</taxon>
    </lineage>
</organism>
<keyword evidence="7" id="KW-1185">Reference proteome</keyword>
<dbReference type="SMART" id="SM00575">
    <property type="entry name" value="ZnF_PMZ"/>
    <property type="match status" value="1"/>
</dbReference>
<keyword evidence="3" id="KW-0862">Zinc</keyword>
<evidence type="ECO:0000313" key="7">
    <source>
        <dbReference type="Proteomes" id="UP000694864"/>
    </source>
</evidence>
<reference evidence="7" key="1">
    <citation type="journal article" date="2014" name="Nat. Commun.">
        <title>The emerging biofuel crop Camelina sativa retains a highly undifferentiated hexaploid genome structure.</title>
        <authorList>
            <person name="Kagale S."/>
            <person name="Koh C."/>
            <person name="Nixon J."/>
            <person name="Bollina V."/>
            <person name="Clarke W.E."/>
            <person name="Tuteja R."/>
            <person name="Spillane C."/>
            <person name="Robinson S.J."/>
            <person name="Links M.G."/>
            <person name="Clarke C."/>
            <person name="Higgins E.E."/>
            <person name="Huebert T."/>
            <person name="Sharpe A.G."/>
            <person name="Parkin I.A."/>
        </authorList>
    </citation>
    <scope>NUCLEOTIDE SEQUENCE [LARGE SCALE GENOMIC DNA]</scope>
    <source>
        <strain evidence="7">cv. DH55</strain>
    </source>
</reference>
<dbReference type="InterPro" id="IPR006564">
    <property type="entry name" value="Znf_PMZ"/>
</dbReference>
<evidence type="ECO:0000256" key="2">
    <source>
        <dbReference type="ARBA" id="ARBA00022771"/>
    </source>
</evidence>
<sequence>MAMETLREKVMVLCYWNGSVKYGPDGVIYEGMPRKKIRVRQKTTLTTLLNGLYPIFGLDKQKSEFKIFGRYPVAVSPDLFMYAHFPVVNDTSLETMLELPSNHPSIKDVELYLEVKSTSNGVIDPAACSSPLESPVSSLKRQRTQQPPEAINYVSHPSVKLERDVGLEVQGVDNIYGWIEDEAGADIGNGSTHGGGGGDGEMTDKNMGSDEVEEQVVNLTVGNDSAHKGLNVPDLEASASACLLDKGVNSSASKPQILSSLWVDDHELHVGLCFKDRDELKKAVAWCSLRGRQKYVVKEVEKDEYTFECIRWKCNWSLQAARMEDHGFVEIIKCSGPHTCCSIEPDNFNVEFAAEEIDSLIRVQPTLTIAELKDWWFDKFGYELETSVMQAAKQEAIKKIYGDWDQSFRVLPKLMAAFQTSNGLLVDWQYDLFPNPEFASFSGVFWAFPQSIEGFHHCRPLIIVDTKDLNGKYPMTLMIAQGLDAGDYYFPLAFAVTKEVSTDSWRWFLTGIREKVTQRKDLCLISSPNQDIVAVVNEPGSLWREPWAYHRFSLEYLCSQFHDVFKDDYLTNLLKQAGNTCQSEELDSYMKDIENKNLAARKWLDQFPQSQWAQAHDSGRRYGTMMGETESFFPVCESFKALGLPVTAIALLLFDEMRTYFKQGRCDSSRANCGDVYTKLVTDKLEEFRTASVTYVVMPLDKGAFQVTEPLKKDGWIVRLSECTCTCGEFQSVKLPCLHALAVCEKLKINPLQYVDDCYTLERLHKTYAATFYHVPEVSAWPEASGVPTLFPPPPVILPPLPPSIVSAINEVNMYSHQSKFHKKTSSRKRRKSYTSPMIRPRGSDKVHRVYIRRKKLNRL</sequence>
<evidence type="ECO:0000259" key="6">
    <source>
        <dbReference type="PROSITE" id="PS50966"/>
    </source>
</evidence>
<name>A0ABM0TSF3_CAMSA</name>
<dbReference type="Pfam" id="PF03108">
    <property type="entry name" value="DBD_Tnp_Mut"/>
    <property type="match status" value="1"/>
</dbReference>
<feature type="region of interest" description="Disordered" evidence="5">
    <location>
        <begin position="818"/>
        <end position="842"/>
    </location>
</feature>
<evidence type="ECO:0000256" key="4">
    <source>
        <dbReference type="PROSITE-ProRule" id="PRU00325"/>
    </source>
</evidence>
<evidence type="ECO:0000256" key="5">
    <source>
        <dbReference type="SAM" id="MobiDB-lite"/>
    </source>
</evidence>
<dbReference type="PROSITE" id="PS50966">
    <property type="entry name" value="ZF_SWIM"/>
    <property type="match status" value="1"/>
</dbReference>
<dbReference type="InterPro" id="IPR007527">
    <property type="entry name" value="Znf_SWIM"/>
</dbReference>
<evidence type="ECO:0000256" key="3">
    <source>
        <dbReference type="ARBA" id="ARBA00022833"/>
    </source>
</evidence>
<dbReference type="RefSeq" id="XP_010430549.1">
    <property type="nucleotide sequence ID" value="XM_010432247.2"/>
</dbReference>
<evidence type="ECO:0000256" key="1">
    <source>
        <dbReference type="ARBA" id="ARBA00022723"/>
    </source>
</evidence>
<feature type="domain" description="SWIM-type" evidence="6">
    <location>
        <begin position="716"/>
        <end position="748"/>
    </location>
</feature>
<reference evidence="8" key="2">
    <citation type="submission" date="2025-08" db="UniProtKB">
        <authorList>
            <consortium name="RefSeq"/>
        </authorList>
    </citation>
    <scope>IDENTIFICATION</scope>
    <source>
        <tissue evidence="8">Leaf</tissue>
    </source>
</reference>
<dbReference type="PANTHER" id="PTHR31973">
    <property type="entry name" value="POLYPROTEIN, PUTATIVE-RELATED"/>
    <property type="match status" value="1"/>
</dbReference>
<dbReference type="Proteomes" id="UP000694864">
    <property type="component" value="Chromosome 9"/>
</dbReference>
<keyword evidence="1" id="KW-0479">Metal-binding</keyword>
<dbReference type="Pfam" id="PF04434">
    <property type="entry name" value="SWIM"/>
    <property type="match status" value="1"/>
</dbReference>
<dbReference type="InterPro" id="IPR004332">
    <property type="entry name" value="Transposase_MuDR"/>
</dbReference>
<protein>
    <submittedName>
        <fullName evidence="8">Uncharacterized protein LOC104714788</fullName>
    </submittedName>
</protein>